<evidence type="ECO:0000256" key="5">
    <source>
        <dbReference type="HAMAP-Rule" id="MF_00651"/>
    </source>
</evidence>
<dbReference type="AlphaFoldDB" id="A0A0G0RDI2"/>
<dbReference type="InterPro" id="IPR012337">
    <property type="entry name" value="RNaseH-like_sf"/>
</dbReference>
<reference evidence="7 8" key="1">
    <citation type="journal article" date="2015" name="Nature">
        <title>rRNA introns, odd ribosomes, and small enigmatic genomes across a large radiation of phyla.</title>
        <authorList>
            <person name="Brown C.T."/>
            <person name="Hug L.A."/>
            <person name="Thomas B.C."/>
            <person name="Sharon I."/>
            <person name="Castelle C.J."/>
            <person name="Singh A."/>
            <person name="Wilkins M.J."/>
            <person name="Williams K.H."/>
            <person name="Banfield J.F."/>
        </authorList>
    </citation>
    <scope>NUCLEOTIDE SEQUENCE [LARGE SCALE GENOMIC DNA]</scope>
</reference>
<organism evidence="7 8">
    <name type="scientific">Candidatus Curtissbacteria bacterium GW2011_GWA1_40_16</name>
    <dbReference type="NCBI Taxonomy" id="1618405"/>
    <lineage>
        <taxon>Bacteria</taxon>
        <taxon>Candidatus Curtissiibacteriota</taxon>
    </lineage>
</organism>
<evidence type="ECO:0000313" key="8">
    <source>
        <dbReference type="Proteomes" id="UP000034531"/>
    </source>
</evidence>
<dbReference type="GO" id="GO:0016788">
    <property type="term" value="F:hydrolase activity, acting on ester bonds"/>
    <property type="evidence" value="ECO:0007669"/>
    <property type="project" value="UniProtKB-UniRule"/>
</dbReference>
<dbReference type="CDD" id="cd16964">
    <property type="entry name" value="YqgF"/>
    <property type="match status" value="1"/>
</dbReference>
<dbReference type="NCBIfam" id="TIGR00250">
    <property type="entry name" value="RNAse_H_YqgF"/>
    <property type="match status" value="1"/>
</dbReference>
<feature type="domain" description="YqgF/RNase H-like" evidence="6">
    <location>
        <begin position="1"/>
        <end position="93"/>
    </location>
</feature>
<dbReference type="SUPFAM" id="SSF53098">
    <property type="entry name" value="Ribonuclease H-like"/>
    <property type="match status" value="1"/>
</dbReference>
<dbReference type="SMART" id="SM00732">
    <property type="entry name" value="YqgFc"/>
    <property type="match status" value="1"/>
</dbReference>
<dbReference type="InterPro" id="IPR006641">
    <property type="entry name" value="YqgF/RNaseH-like_dom"/>
</dbReference>
<protein>
    <recommendedName>
        <fullName evidence="5">Putative pre-16S rRNA nuclease</fullName>
        <ecNumber evidence="5">3.1.-.-</ecNumber>
    </recommendedName>
</protein>
<dbReference type="Pfam" id="PF03652">
    <property type="entry name" value="RuvX"/>
    <property type="match status" value="1"/>
</dbReference>
<evidence type="ECO:0000259" key="6">
    <source>
        <dbReference type="SMART" id="SM00732"/>
    </source>
</evidence>
<dbReference type="Gene3D" id="3.30.420.140">
    <property type="entry name" value="YqgF/RNase H-like domain"/>
    <property type="match status" value="1"/>
</dbReference>
<keyword evidence="1 5" id="KW-0963">Cytoplasm</keyword>
<comment type="function">
    <text evidence="5">Could be a nuclease involved in processing of the 5'-end of pre-16S rRNA.</text>
</comment>
<dbReference type="GO" id="GO:0000967">
    <property type="term" value="P:rRNA 5'-end processing"/>
    <property type="evidence" value="ECO:0007669"/>
    <property type="project" value="UniProtKB-UniRule"/>
</dbReference>
<keyword evidence="2 5" id="KW-0690">Ribosome biogenesis</keyword>
<keyword evidence="3 5" id="KW-0540">Nuclease</keyword>
<dbReference type="EC" id="3.1.-.-" evidence="5"/>
<evidence type="ECO:0000313" key="7">
    <source>
        <dbReference type="EMBL" id="KKR50473.1"/>
    </source>
</evidence>
<proteinExistence type="inferred from homology"/>
<dbReference type="PANTHER" id="PTHR33317">
    <property type="entry name" value="POLYNUCLEOTIDYL TRANSFERASE, RIBONUCLEASE H-LIKE SUPERFAMILY PROTEIN"/>
    <property type="match status" value="1"/>
</dbReference>
<comment type="subcellular location">
    <subcellularLocation>
        <location evidence="5">Cytoplasm</location>
    </subcellularLocation>
</comment>
<dbReference type="HAMAP" id="MF_00651">
    <property type="entry name" value="Nuclease_YqgF"/>
    <property type="match status" value="1"/>
</dbReference>
<dbReference type="InterPro" id="IPR037027">
    <property type="entry name" value="YqgF/RNaseH-like_dom_sf"/>
</dbReference>
<dbReference type="PATRIC" id="fig|1618405.3.peg.534"/>
<evidence type="ECO:0000256" key="1">
    <source>
        <dbReference type="ARBA" id="ARBA00022490"/>
    </source>
</evidence>
<dbReference type="InterPro" id="IPR005227">
    <property type="entry name" value="YqgF"/>
</dbReference>
<dbReference type="GO" id="GO:0004518">
    <property type="term" value="F:nuclease activity"/>
    <property type="evidence" value="ECO:0007669"/>
    <property type="project" value="UniProtKB-KW"/>
</dbReference>
<sequence length="128" mass="14169">MYLGIDLGRKKTGLAISEGSIASPYKTITHKSLREVSEKVIKEIDNLSAEIIVLGFVEGKNKGYFEKFGKLIKTKRPNIKVVMEDETLTTGQARQTMVKLGLPQKKKSKKEDAIAASIILQGYLNAND</sequence>
<dbReference type="GO" id="GO:0005737">
    <property type="term" value="C:cytoplasm"/>
    <property type="evidence" value="ECO:0007669"/>
    <property type="project" value="UniProtKB-SubCell"/>
</dbReference>
<evidence type="ECO:0000256" key="4">
    <source>
        <dbReference type="ARBA" id="ARBA00022801"/>
    </source>
</evidence>
<dbReference type="Proteomes" id="UP000034531">
    <property type="component" value="Unassembled WGS sequence"/>
</dbReference>
<evidence type="ECO:0000256" key="2">
    <source>
        <dbReference type="ARBA" id="ARBA00022517"/>
    </source>
</evidence>
<name>A0A0G0RDI2_9BACT</name>
<comment type="caution">
    <text evidence="7">The sequence shown here is derived from an EMBL/GenBank/DDBJ whole genome shotgun (WGS) entry which is preliminary data.</text>
</comment>
<gene>
    <name evidence="7" type="ORF">UT84_C0011G0019</name>
</gene>
<comment type="similarity">
    <text evidence="5">Belongs to the YqgF HJR family.</text>
</comment>
<keyword evidence="4 5" id="KW-0378">Hydrolase</keyword>
<accession>A0A0G0RDI2</accession>
<dbReference type="PANTHER" id="PTHR33317:SF4">
    <property type="entry name" value="POLYNUCLEOTIDYL TRANSFERASE, RIBONUCLEASE H-LIKE SUPERFAMILY PROTEIN"/>
    <property type="match status" value="1"/>
</dbReference>
<dbReference type="EMBL" id="LBYI01000011">
    <property type="protein sequence ID" value="KKR50473.1"/>
    <property type="molecule type" value="Genomic_DNA"/>
</dbReference>
<evidence type="ECO:0000256" key="3">
    <source>
        <dbReference type="ARBA" id="ARBA00022722"/>
    </source>
</evidence>